<feature type="region of interest" description="Disordered" evidence="1">
    <location>
        <begin position="112"/>
        <end position="135"/>
    </location>
</feature>
<evidence type="ECO:0000313" key="3">
    <source>
        <dbReference type="Proteomes" id="UP000631114"/>
    </source>
</evidence>
<reference evidence="2 3" key="1">
    <citation type="submission" date="2020-10" db="EMBL/GenBank/DDBJ databases">
        <title>The Coptis chinensis genome and diversification of protoberbering-type alkaloids.</title>
        <authorList>
            <person name="Wang B."/>
            <person name="Shu S."/>
            <person name="Song C."/>
            <person name="Liu Y."/>
        </authorList>
    </citation>
    <scope>NUCLEOTIDE SEQUENCE [LARGE SCALE GENOMIC DNA]</scope>
    <source>
        <strain evidence="2">HL-2020</strain>
        <tissue evidence="2">Leaf</tissue>
    </source>
</reference>
<dbReference type="Proteomes" id="UP000631114">
    <property type="component" value="Unassembled WGS sequence"/>
</dbReference>
<sequence length="152" mass="16283">MFPSLASAKVAVIVVAEEIATLGLPSGICPFVFIFTGSGNVKLEEIHGHTKGVSKIGFANPTQAVNDTQISGAPVNHTQTTQVQPHRQLPMSIVPLAPSRRTISRCARRDKARVISSPNAQGGQSSSNLNNHTTLAVLRTRKALVQRARRAR</sequence>
<organism evidence="2 3">
    <name type="scientific">Coptis chinensis</name>
    <dbReference type="NCBI Taxonomy" id="261450"/>
    <lineage>
        <taxon>Eukaryota</taxon>
        <taxon>Viridiplantae</taxon>
        <taxon>Streptophyta</taxon>
        <taxon>Embryophyta</taxon>
        <taxon>Tracheophyta</taxon>
        <taxon>Spermatophyta</taxon>
        <taxon>Magnoliopsida</taxon>
        <taxon>Ranunculales</taxon>
        <taxon>Ranunculaceae</taxon>
        <taxon>Coptidoideae</taxon>
        <taxon>Coptis</taxon>
    </lineage>
</organism>
<dbReference type="AlphaFoldDB" id="A0A835H6N1"/>
<protein>
    <submittedName>
        <fullName evidence="2">Uncharacterized protein</fullName>
    </submittedName>
</protein>
<gene>
    <name evidence="2" type="ORF">IFM89_016319</name>
</gene>
<keyword evidence="3" id="KW-1185">Reference proteome</keyword>
<evidence type="ECO:0000313" key="2">
    <source>
        <dbReference type="EMBL" id="KAF9592662.1"/>
    </source>
</evidence>
<evidence type="ECO:0000256" key="1">
    <source>
        <dbReference type="SAM" id="MobiDB-lite"/>
    </source>
</evidence>
<dbReference type="EMBL" id="JADFTS010000008">
    <property type="protein sequence ID" value="KAF9592662.1"/>
    <property type="molecule type" value="Genomic_DNA"/>
</dbReference>
<feature type="compositionally biased region" description="Polar residues" evidence="1">
    <location>
        <begin position="116"/>
        <end position="134"/>
    </location>
</feature>
<comment type="caution">
    <text evidence="2">The sequence shown here is derived from an EMBL/GenBank/DDBJ whole genome shotgun (WGS) entry which is preliminary data.</text>
</comment>
<accession>A0A835H6N1</accession>
<proteinExistence type="predicted"/>
<name>A0A835H6N1_9MAGN</name>